<dbReference type="EMBL" id="JACIJH010000001">
    <property type="protein sequence ID" value="MBB5705078.1"/>
    <property type="molecule type" value="Genomic_DNA"/>
</dbReference>
<dbReference type="InterPro" id="IPR002328">
    <property type="entry name" value="ADH_Zn_CS"/>
</dbReference>
<evidence type="ECO:0000313" key="7">
    <source>
        <dbReference type="Proteomes" id="UP000537161"/>
    </source>
</evidence>
<comment type="cofactor">
    <cofactor evidence="4">
        <name>Zn(2+)</name>
        <dbReference type="ChEBI" id="CHEBI:29105"/>
    </cofactor>
</comment>
<evidence type="ECO:0000256" key="4">
    <source>
        <dbReference type="RuleBase" id="RU361277"/>
    </source>
</evidence>
<dbReference type="AlphaFoldDB" id="A0A7W9B2J9"/>
<dbReference type="InterPro" id="IPR013149">
    <property type="entry name" value="ADH-like_C"/>
</dbReference>
<keyword evidence="2 4" id="KW-0862">Zinc</keyword>
<dbReference type="PANTHER" id="PTHR43401">
    <property type="entry name" value="L-THREONINE 3-DEHYDROGENASE"/>
    <property type="match status" value="1"/>
</dbReference>
<dbReference type="GO" id="GO:0000721">
    <property type="term" value="F:(R,R)-butanediol dehydrogenase activity"/>
    <property type="evidence" value="ECO:0007669"/>
    <property type="project" value="UniProtKB-EC"/>
</dbReference>
<keyword evidence="3 6" id="KW-0560">Oxidoreductase</keyword>
<dbReference type="EC" id="1.1.1.4" evidence="6"/>
<dbReference type="GO" id="GO:0008270">
    <property type="term" value="F:zinc ion binding"/>
    <property type="evidence" value="ECO:0007669"/>
    <property type="project" value="InterPro"/>
</dbReference>
<dbReference type="PROSITE" id="PS00059">
    <property type="entry name" value="ADH_ZINC"/>
    <property type="match status" value="1"/>
</dbReference>
<comment type="similarity">
    <text evidence="4">Belongs to the zinc-containing alcohol dehydrogenase family.</text>
</comment>
<dbReference type="SUPFAM" id="SSF51735">
    <property type="entry name" value="NAD(P)-binding Rossmann-fold domains"/>
    <property type="match status" value="1"/>
</dbReference>
<feature type="domain" description="Enoyl reductase (ER)" evidence="5">
    <location>
        <begin position="10"/>
        <end position="332"/>
    </location>
</feature>
<dbReference type="InterPro" id="IPR036291">
    <property type="entry name" value="NAD(P)-bd_dom_sf"/>
</dbReference>
<sequence>MKAALFKAVGEPLAIEDVPDPEPGEGEAVIRVARCGVCGTDLHSTSGHGYTLPAGAQLGHEYAGEVVAVGRGVRRLKVGDRVAALPVVGCGECEACRTGIDVLCSRWRGYGGGLADYARISERGATLLPQTLSLADGALVEPFAVGRRGVRLADPAPTDRVLIVGPGPIGLSVLFWLRRAGVRAVALLASSDRRRPLAEAMGAEHFLLESDAAQEEITAALGGAPDIVFECAGVPGTIARSIALVRPQGRIVSLGFCMVPDQFVPGMALMKDVALRFSLIYTREDYTECAAALDADGDRARAMVTDTVSLADAPAAFERLRTGTGGGGKLLIDPWLGR</sequence>
<evidence type="ECO:0000256" key="3">
    <source>
        <dbReference type="ARBA" id="ARBA00023002"/>
    </source>
</evidence>
<dbReference type="Pfam" id="PF00107">
    <property type="entry name" value="ADH_zinc_N"/>
    <property type="match status" value="1"/>
</dbReference>
<dbReference type="GO" id="GO:0052587">
    <property type="term" value="F:diacetyl reductase ((R)-acetoin forming) (NAD+) activity"/>
    <property type="evidence" value="ECO:0007669"/>
    <property type="project" value="UniProtKB-EC"/>
</dbReference>
<dbReference type="InterPro" id="IPR011032">
    <property type="entry name" value="GroES-like_sf"/>
</dbReference>
<name>A0A7W9B2J9_9SPHN</name>
<keyword evidence="1 4" id="KW-0479">Metal-binding</keyword>
<evidence type="ECO:0000259" key="5">
    <source>
        <dbReference type="SMART" id="SM00829"/>
    </source>
</evidence>
<reference evidence="6 7" key="1">
    <citation type="submission" date="2020-08" db="EMBL/GenBank/DDBJ databases">
        <title>Genomic Encyclopedia of Type Strains, Phase IV (KMG-IV): sequencing the most valuable type-strain genomes for metagenomic binning, comparative biology and taxonomic classification.</title>
        <authorList>
            <person name="Goeker M."/>
        </authorList>
    </citation>
    <scope>NUCLEOTIDE SEQUENCE [LARGE SCALE GENOMIC DNA]</scope>
    <source>
        <strain evidence="6 7">DSM 27163</strain>
    </source>
</reference>
<dbReference type="InterPro" id="IPR050129">
    <property type="entry name" value="Zn_alcohol_dh"/>
</dbReference>
<keyword evidence="7" id="KW-1185">Reference proteome</keyword>
<proteinExistence type="inferred from homology"/>
<dbReference type="Proteomes" id="UP000537161">
    <property type="component" value="Unassembled WGS sequence"/>
</dbReference>
<dbReference type="PRINTS" id="PR00420">
    <property type="entry name" value="RNGMNOXGNASE"/>
</dbReference>
<evidence type="ECO:0000256" key="1">
    <source>
        <dbReference type="ARBA" id="ARBA00022723"/>
    </source>
</evidence>
<dbReference type="RefSeq" id="WP_184094788.1">
    <property type="nucleotide sequence ID" value="NZ_JACIJH010000001.1"/>
</dbReference>
<dbReference type="Gene3D" id="3.40.50.720">
    <property type="entry name" value="NAD(P)-binding Rossmann-like Domain"/>
    <property type="match status" value="1"/>
</dbReference>
<accession>A0A7W9B2J9</accession>
<evidence type="ECO:0000256" key="2">
    <source>
        <dbReference type="ARBA" id="ARBA00022833"/>
    </source>
</evidence>
<evidence type="ECO:0000313" key="6">
    <source>
        <dbReference type="EMBL" id="MBB5705078.1"/>
    </source>
</evidence>
<gene>
    <name evidence="6" type="ORF">FHR21_000403</name>
</gene>
<dbReference type="SUPFAM" id="SSF50129">
    <property type="entry name" value="GroES-like"/>
    <property type="match status" value="1"/>
</dbReference>
<organism evidence="6 7">
    <name type="scientific">Sphingopyxis panaciterrulae</name>
    <dbReference type="NCBI Taxonomy" id="462372"/>
    <lineage>
        <taxon>Bacteria</taxon>
        <taxon>Pseudomonadati</taxon>
        <taxon>Pseudomonadota</taxon>
        <taxon>Alphaproteobacteria</taxon>
        <taxon>Sphingomonadales</taxon>
        <taxon>Sphingomonadaceae</taxon>
        <taxon>Sphingopyxis</taxon>
    </lineage>
</organism>
<protein>
    <submittedName>
        <fullName evidence="6">(R,R)-butanediol dehydrogenase/meso-butanediol dehydrogenase/diacetyl reductase</fullName>
        <ecNumber evidence="6">1.1.1.-</ecNumber>
        <ecNumber evidence="6">1.1.1.303</ecNumber>
        <ecNumber evidence="6">1.1.1.4</ecNumber>
    </submittedName>
</protein>
<comment type="caution">
    <text evidence="6">The sequence shown here is derived from an EMBL/GenBank/DDBJ whole genome shotgun (WGS) entry which is preliminary data.</text>
</comment>
<dbReference type="EC" id="1.1.1.-" evidence="6"/>
<dbReference type="Gene3D" id="3.90.180.10">
    <property type="entry name" value="Medium-chain alcohol dehydrogenases, catalytic domain"/>
    <property type="match status" value="1"/>
</dbReference>
<dbReference type="InterPro" id="IPR020843">
    <property type="entry name" value="ER"/>
</dbReference>
<dbReference type="SMART" id="SM00829">
    <property type="entry name" value="PKS_ER"/>
    <property type="match status" value="1"/>
</dbReference>
<dbReference type="InterPro" id="IPR013154">
    <property type="entry name" value="ADH-like_N"/>
</dbReference>
<dbReference type="Pfam" id="PF08240">
    <property type="entry name" value="ADH_N"/>
    <property type="match status" value="1"/>
</dbReference>
<dbReference type="PANTHER" id="PTHR43401:SF5">
    <property type="entry name" value="ALCOHOL DEHYDROGENASE-RELATED"/>
    <property type="match status" value="1"/>
</dbReference>
<dbReference type="EC" id="1.1.1.303" evidence="6"/>